<evidence type="ECO:0000256" key="2">
    <source>
        <dbReference type="PROSITE-ProRule" id="PRU00169"/>
    </source>
</evidence>
<comment type="caution">
    <text evidence="4">The sequence shown here is derived from an EMBL/GenBank/DDBJ whole genome shotgun (WGS) entry which is preliminary data.</text>
</comment>
<dbReference type="InterPro" id="IPR011006">
    <property type="entry name" value="CheY-like_superfamily"/>
</dbReference>
<sequence length="128" mass="13712">MMTDQQDPSKPLVLLVEDEPSVRRSMQLLLQGHGFQVRSYGTESALLADPMAASAQGMVADYQLPDGDGVDALNRLRGQGFAGGAIMVTAFNSSELTRRAEQAGFHRVLDKPLADRALTVALKQALAA</sequence>
<dbReference type="InterPro" id="IPR001789">
    <property type="entry name" value="Sig_transdc_resp-reg_receiver"/>
</dbReference>
<proteinExistence type="predicted"/>
<dbReference type="PANTHER" id="PTHR44591">
    <property type="entry name" value="STRESS RESPONSE REGULATOR PROTEIN 1"/>
    <property type="match status" value="1"/>
</dbReference>
<evidence type="ECO:0000313" key="5">
    <source>
        <dbReference type="Proteomes" id="UP000727456"/>
    </source>
</evidence>
<dbReference type="PANTHER" id="PTHR44591:SF25">
    <property type="entry name" value="CHEMOTAXIS TWO-COMPONENT RESPONSE REGULATOR"/>
    <property type="match status" value="1"/>
</dbReference>
<organism evidence="4 5">
    <name type="scientific">Sphingomonas vulcanisoli</name>
    <dbReference type="NCBI Taxonomy" id="1658060"/>
    <lineage>
        <taxon>Bacteria</taxon>
        <taxon>Pseudomonadati</taxon>
        <taxon>Pseudomonadota</taxon>
        <taxon>Alphaproteobacteria</taxon>
        <taxon>Sphingomonadales</taxon>
        <taxon>Sphingomonadaceae</taxon>
        <taxon>Sphingomonas</taxon>
    </lineage>
</organism>
<accession>A0ABX0U0H8</accession>
<dbReference type="CDD" id="cd00156">
    <property type="entry name" value="REC"/>
    <property type="match status" value="1"/>
</dbReference>
<dbReference type="SMART" id="SM00448">
    <property type="entry name" value="REC"/>
    <property type="match status" value="1"/>
</dbReference>
<dbReference type="PROSITE" id="PS50110">
    <property type="entry name" value="RESPONSE_REGULATORY"/>
    <property type="match status" value="1"/>
</dbReference>
<dbReference type="Gene3D" id="3.40.50.2300">
    <property type="match status" value="1"/>
</dbReference>
<dbReference type="Pfam" id="PF00072">
    <property type="entry name" value="Response_reg"/>
    <property type="match status" value="1"/>
</dbReference>
<evidence type="ECO:0000259" key="3">
    <source>
        <dbReference type="PROSITE" id="PS50110"/>
    </source>
</evidence>
<dbReference type="SUPFAM" id="SSF52172">
    <property type="entry name" value="CheY-like"/>
    <property type="match status" value="1"/>
</dbReference>
<protein>
    <submittedName>
        <fullName evidence="4">FixJ family two-component response regulator</fullName>
    </submittedName>
</protein>
<feature type="modified residue" description="4-aspartylphosphate" evidence="2">
    <location>
        <position position="61"/>
    </location>
</feature>
<dbReference type="InterPro" id="IPR050595">
    <property type="entry name" value="Bact_response_regulator"/>
</dbReference>
<evidence type="ECO:0000256" key="1">
    <source>
        <dbReference type="ARBA" id="ARBA00022553"/>
    </source>
</evidence>
<feature type="domain" description="Response regulatory" evidence="3">
    <location>
        <begin position="12"/>
        <end position="126"/>
    </location>
</feature>
<name>A0ABX0U0H8_9SPHN</name>
<dbReference type="EMBL" id="JAAOZC010000010">
    <property type="protein sequence ID" value="NIJ09386.1"/>
    <property type="molecule type" value="Genomic_DNA"/>
</dbReference>
<keyword evidence="1 2" id="KW-0597">Phosphoprotein</keyword>
<gene>
    <name evidence="4" type="ORF">FHS31_003018</name>
</gene>
<keyword evidence="5" id="KW-1185">Reference proteome</keyword>
<dbReference type="RefSeq" id="WP_167074961.1">
    <property type="nucleotide sequence ID" value="NZ_JAAOZC010000010.1"/>
</dbReference>
<dbReference type="Proteomes" id="UP000727456">
    <property type="component" value="Unassembled WGS sequence"/>
</dbReference>
<reference evidence="4 5" key="1">
    <citation type="submission" date="2020-03" db="EMBL/GenBank/DDBJ databases">
        <title>Genomic Encyclopedia of Type Strains, Phase III (KMG-III): the genomes of soil and plant-associated and newly described type strains.</title>
        <authorList>
            <person name="Whitman W."/>
        </authorList>
    </citation>
    <scope>NUCLEOTIDE SEQUENCE [LARGE SCALE GENOMIC DNA]</scope>
    <source>
        <strain evidence="4 5">CECT 8804</strain>
    </source>
</reference>
<evidence type="ECO:0000313" key="4">
    <source>
        <dbReference type="EMBL" id="NIJ09386.1"/>
    </source>
</evidence>